<protein>
    <recommendedName>
        <fullName evidence="2">15-cis-phytoene synthase</fullName>
        <ecNumber evidence="2">2.5.1.32</ecNumber>
    </recommendedName>
</protein>
<sequence length="295" mass="33144">MNGTSNSRSLRAAFSYCVQQVRSYDYENYLCLLHLPQSLRKAAFALRAFNIETAKARDNVSDFRMALIRLVWWRDIIDNIYKNKVAEHPVAQSLASVIHEHKLNKHWFKRSIEARIADSEMESSPVSLADLEQYAEDTASVLLYLILQTGGMHSTSADHAASHIGKASGLVLLLRATAYHASCHRSYIPLEIAAKHGLSQEQIYKGVRTEALENAIFELASTANTHLEKARELSDTVPKAALPVLLPAVPAQILLDSLQKRHFNVFDPGLTRGIAGVSPLWFQLKLNWYAFRGKY</sequence>
<accession>A0A0D6R399</accession>
<evidence type="ECO:0000256" key="3">
    <source>
        <dbReference type="ARBA" id="ARBA00022746"/>
    </source>
</evidence>
<dbReference type="GO" id="GO:0016829">
    <property type="term" value="F:lyase activity"/>
    <property type="evidence" value="ECO:0007669"/>
    <property type="project" value="UniProtKB-KW"/>
</dbReference>
<dbReference type="InterPro" id="IPR008949">
    <property type="entry name" value="Isoprenoid_synthase_dom_sf"/>
</dbReference>
<reference evidence="5" key="1">
    <citation type="submission" date="2015-03" db="EMBL/GenBank/DDBJ databases">
        <title>A transcriptome of Araucaria cunninghamii, an australian fine timber species.</title>
        <authorList>
            <person name="Jing Yi C.J.Y."/>
            <person name="Yin San L.Y.S."/>
            <person name="Abdul Karim S.S."/>
            <person name="Wan Azmi N.N."/>
            <person name="Hercus R.R."/>
            <person name="Croft L.L."/>
        </authorList>
    </citation>
    <scope>NUCLEOTIDE SEQUENCE</scope>
    <source>
        <strain evidence="5">MI0301</strain>
        <tissue evidence="5">Leaf</tissue>
    </source>
</reference>
<dbReference type="Gene3D" id="1.10.600.10">
    <property type="entry name" value="Farnesyl Diphosphate Synthase"/>
    <property type="match status" value="1"/>
</dbReference>
<dbReference type="GO" id="GO:0016117">
    <property type="term" value="P:carotenoid biosynthetic process"/>
    <property type="evidence" value="ECO:0007669"/>
    <property type="project" value="UniProtKB-KW"/>
</dbReference>
<dbReference type="SUPFAM" id="SSF48576">
    <property type="entry name" value="Terpenoid synthases"/>
    <property type="match status" value="1"/>
</dbReference>
<dbReference type="PANTHER" id="PTHR31480">
    <property type="entry name" value="BIFUNCTIONAL LYCOPENE CYCLASE/PHYTOENE SYNTHASE"/>
    <property type="match status" value="1"/>
</dbReference>
<dbReference type="Pfam" id="PF00494">
    <property type="entry name" value="SQS_PSY"/>
    <property type="match status" value="1"/>
</dbReference>
<organism evidence="5">
    <name type="scientific">Araucaria cunninghamii</name>
    <name type="common">Hoop pine</name>
    <name type="synonym">Moreton Bay pine</name>
    <dbReference type="NCBI Taxonomy" id="56994"/>
    <lineage>
        <taxon>Eukaryota</taxon>
        <taxon>Viridiplantae</taxon>
        <taxon>Streptophyta</taxon>
        <taxon>Embryophyta</taxon>
        <taxon>Tracheophyta</taxon>
        <taxon>Spermatophyta</taxon>
        <taxon>Pinopsida</taxon>
        <taxon>Pinidae</taxon>
        <taxon>Conifers II</taxon>
        <taxon>Araucariales</taxon>
        <taxon>Araucariaceae</taxon>
        <taxon>Araucaria</taxon>
    </lineage>
</organism>
<dbReference type="FunFam" id="1.10.600.10:FF:000022">
    <property type="entry name" value="NADH dehydrogenase complex assembly factor 6-like protein"/>
    <property type="match status" value="1"/>
</dbReference>
<keyword evidence="4" id="KW-0456">Lyase</keyword>
<evidence type="ECO:0000256" key="4">
    <source>
        <dbReference type="ARBA" id="ARBA00023239"/>
    </source>
</evidence>
<evidence type="ECO:0000313" key="5">
    <source>
        <dbReference type="EMBL" id="JAG96380.1"/>
    </source>
</evidence>
<proteinExistence type="predicted"/>
<dbReference type="AlphaFoldDB" id="A0A0D6R399"/>
<dbReference type="GO" id="GO:0046905">
    <property type="term" value="F:15-cis-phytoene synthase activity"/>
    <property type="evidence" value="ECO:0007669"/>
    <property type="project" value="UniProtKB-EC"/>
</dbReference>
<dbReference type="InterPro" id="IPR002060">
    <property type="entry name" value="Squ/phyt_synthse"/>
</dbReference>
<dbReference type="EMBL" id="GCKF01037651">
    <property type="protein sequence ID" value="JAG96380.1"/>
    <property type="molecule type" value="Transcribed_RNA"/>
</dbReference>
<name>A0A0D6R399_ARACU</name>
<dbReference type="EC" id="2.5.1.32" evidence="2"/>
<keyword evidence="3" id="KW-0125">Carotenoid biosynthesis</keyword>
<evidence type="ECO:0000256" key="2">
    <source>
        <dbReference type="ARBA" id="ARBA00012396"/>
    </source>
</evidence>
<comment type="catalytic activity">
    <reaction evidence="1">
        <text>2 (2E,6E,10E)-geranylgeranyl diphosphate = 15-cis-phytoene + 2 diphosphate</text>
        <dbReference type="Rhea" id="RHEA:34475"/>
        <dbReference type="ChEBI" id="CHEBI:27787"/>
        <dbReference type="ChEBI" id="CHEBI:33019"/>
        <dbReference type="ChEBI" id="CHEBI:58756"/>
        <dbReference type="EC" id="2.5.1.32"/>
    </reaction>
</comment>
<evidence type="ECO:0000256" key="1">
    <source>
        <dbReference type="ARBA" id="ARBA00001805"/>
    </source>
</evidence>